<dbReference type="InterPro" id="IPR052356">
    <property type="entry name" value="Thiol_S-MT"/>
</dbReference>
<dbReference type="EMBL" id="GBBL01001713">
    <property type="protein sequence ID" value="JAC25607.1"/>
    <property type="molecule type" value="mRNA"/>
</dbReference>
<organism evidence="3">
    <name type="scientific">Amblyomma parvum</name>
    <name type="common">South American tick</name>
    <dbReference type="NCBI Taxonomy" id="251391"/>
    <lineage>
        <taxon>Eukaryota</taxon>
        <taxon>Metazoa</taxon>
        <taxon>Ecdysozoa</taxon>
        <taxon>Arthropoda</taxon>
        <taxon>Chelicerata</taxon>
        <taxon>Arachnida</taxon>
        <taxon>Acari</taxon>
        <taxon>Parasitiformes</taxon>
        <taxon>Ixodida</taxon>
        <taxon>Ixodoidea</taxon>
        <taxon>Ixodidae</taxon>
        <taxon>Amblyomminae</taxon>
        <taxon>Amblyomma</taxon>
    </lineage>
</organism>
<dbReference type="Pfam" id="PF08241">
    <property type="entry name" value="Methyltransf_11"/>
    <property type="match status" value="1"/>
</dbReference>
<keyword evidence="1" id="KW-0472">Membrane</keyword>
<sequence>MEARSLLRRIFDDVVVALICFVGVLLLPILITFPRARQWLFVRVLVLAGWLWRDSFQDVRRDMMTALDDIESRDPELRADGAVRVLEVGAGFGANFTVMRRKVKYWNVDPNTEFQSAFLDTLKNYPKVEMERWVPGYGEDMHQVPDDHFDVVLITHLLCSVDCAEKVLQECRRVLVKGGRLLFMEHVAQPKGSLGRLLQWLLTPVWRIICCGCCLNRDSGDAIRSAGFAEVHMKETRVAVPGILTRHVYGYAVA</sequence>
<dbReference type="GO" id="GO:0008757">
    <property type="term" value="F:S-adenosylmethionine-dependent methyltransferase activity"/>
    <property type="evidence" value="ECO:0007669"/>
    <property type="project" value="InterPro"/>
</dbReference>
<dbReference type="PANTHER" id="PTHR45036">
    <property type="entry name" value="METHYLTRANSFERASE LIKE 7B"/>
    <property type="match status" value="1"/>
</dbReference>
<proteinExistence type="evidence at transcript level"/>
<keyword evidence="1" id="KW-1133">Transmembrane helix</keyword>
<dbReference type="InterPro" id="IPR029063">
    <property type="entry name" value="SAM-dependent_MTases_sf"/>
</dbReference>
<dbReference type="Gene3D" id="3.40.50.150">
    <property type="entry name" value="Vaccinia Virus protein VP39"/>
    <property type="match status" value="1"/>
</dbReference>
<feature type="domain" description="Methyltransferase type 11" evidence="2">
    <location>
        <begin position="86"/>
        <end position="183"/>
    </location>
</feature>
<protein>
    <submittedName>
        <fullName evidence="3">Putative conserved protein with signal anchor</fullName>
    </submittedName>
</protein>
<dbReference type="CDD" id="cd02440">
    <property type="entry name" value="AdoMet_MTases"/>
    <property type="match status" value="1"/>
</dbReference>
<evidence type="ECO:0000256" key="1">
    <source>
        <dbReference type="SAM" id="Phobius"/>
    </source>
</evidence>
<evidence type="ECO:0000259" key="2">
    <source>
        <dbReference type="Pfam" id="PF08241"/>
    </source>
</evidence>
<keyword evidence="1" id="KW-0812">Transmembrane</keyword>
<accession>A0A023FVS4</accession>
<dbReference type="PANTHER" id="PTHR45036:SF1">
    <property type="entry name" value="METHYLTRANSFERASE LIKE 7A"/>
    <property type="match status" value="1"/>
</dbReference>
<dbReference type="AlphaFoldDB" id="A0A023FVS4"/>
<name>A0A023FVS4_AMBPA</name>
<evidence type="ECO:0000313" key="3">
    <source>
        <dbReference type="EMBL" id="JAC25607.1"/>
    </source>
</evidence>
<dbReference type="InterPro" id="IPR013216">
    <property type="entry name" value="Methyltransf_11"/>
</dbReference>
<dbReference type="SUPFAM" id="SSF53335">
    <property type="entry name" value="S-adenosyl-L-methionine-dependent methyltransferases"/>
    <property type="match status" value="1"/>
</dbReference>
<reference evidence="3" key="1">
    <citation type="submission" date="2014-03" db="EMBL/GenBank/DDBJ databases">
        <title>The sialotranscriptome of Amblyomma triste, Amblyomma parvum and Amblyomma cajennense ticks, uncovered by 454-based RNA-seq.</title>
        <authorList>
            <person name="Garcia G.R."/>
            <person name="Gardinassi L.G."/>
            <person name="Ribeiro J.M."/>
            <person name="Anatrielo E."/>
            <person name="Ferreira B.R."/>
            <person name="Moreira H.N."/>
            <person name="Mafra C."/>
            <person name="Olegario M.M."/>
            <person name="Szabo P.J."/>
            <person name="Miranda-Santos I.K."/>
            <person name="Maruyama S.R."/>
        </authorList>
    </citation>
    <scope>NUCLEOTIDE SEQUENCE</scope>
    <source>
        <strain evidence="3">Araguapaz</strain>
        <tissue evidence="3">Salivary glands</tissue>
    </source>
</reference>
<feature type="transmembrane region" description="Helical" evidence="1">
    <location>
        <begin position="14"/>
        <end position="33"/>
    </location>
</feature>